<evidence type="ECO:0000313" key="1">
    <source>
        <dbReference type="EMBL" id="MPM90363.1"/>
    </source>
</evidence>
<sequence length="110" mass="12733">MLNHVRQKHQVRNVPKETVHLHDGGERKPNGFEPLAEHVERAVHLVFDRLAFVFHAVADEHEISCLDNAGVRPFLVLFQAFDFHIGSPKRRFDDCNIACHHSFCKKRNSI</sequence>
<accession>A0A645DNJ7</accession>
<proteinExistence type="predicted"/>
<dbReference type="EMBL" id="VSSQ01037630">
    <property type="protein sequence ID" value="MPM90363.1"/>
    <property type="molecule type" value="Genomic_DNA"/>
</dbReference>
<dbReference type="AlphaFoldDB" id="A0A645DNJ7"/>
<organism evidence="1">
    <name type="scientific">bioreactor metagenome</name>
    <dbReference type="NCBI Taxonomy" id="1076179"/>
    <lineage>
        <taxon>unclassified sequences</taxon>
        <taxon>metagenomes</taxon>
        <taxon>ecological metagenomes</taxon>
    </lineage>
</organism>
<gene>
    <name evidence="1" type="ORF">SDC9_137484</name>
</gene>
<comment type="caution">
    <text evidence="1">The sequence shown here is derived from an EMBL/GenBank/DDBJ whole genome shotgun (WGS) entry which is preliminary data.</text>
</comment>
<protein>
    <submittedName>
        <fullName evidence="1">Uncharacterized protein</fullName>
    </submittedName>
</protein>
<name>A0A645DNJ7_9ZZZZ</name>
<reference evidence="1" key="1">
    <citation type="submission" date="2019-08" db="EMBL/GenBank/DDBJ databases">
        <authorList>
            <person name="Kucharzyk K."/>
            <person name="Murdoch R.W."/>
            <person name="Higgins S."/>
            <person name="Loffler F."/>
        </authorList>
    </citation>
    <scope>NUCLEOTIDE SEQUENCE</scope>
</reference>